<dbReference type="PANTHER" id="PTHR11601">
    <property type="entry name" value="CYSTEINE DESULFURYLASE FAMILY MEMBER"/>
    <property type="match status" value="1"/>
</dbReference>
<dbReference type="InterPro" id="IPR015421">
    <property type="entry name" value="PyrdxlP-dep_Trfase_major"/>
</dbReference>
<dbReference type="Gene3D" id="3.40.640.10">
    <property type="entry name" value="Type I PLP-dependent aspartate aminotransferase-like (Major domain)"/>
    <property type="match status" value="1"/>
</dbReference>
<organism evidence="4">
    <name type="scientific">freshwater metagenome</name>
    <dbReference type="NCBI Taxonomy" id="449393"/>
    <lineage>
        <taxon>unclassified sequences</taxon>
        <taxon>metagenomes</taxon>
        <taxon>ecological metagenomes</taxon>
    </lineage>
</organism>
<proteinExistence type="inferred from homology"/>
<comment type="cofactor">
    <cofactor evidence="1">
        <name>pyridoxal 5'-phosphate</name>
        <dbReference type="ChEBI" id="CHEBI:597326"/>
    </cofactor>
</comment>
<dbReference type="InterPro" id="IPR000192">
    <property type="entry name" value="Aminotrans_V_dom"/>
</dbReference>
<name>A0A6J6UU37_9ZZZZ</name>
<dbReference type="PANTHER" id="PTHR11601:SF34">
    <property type="entry name" value="CYSTEINE DESULFURASE"/>
    <property type="match status" value="1"/>
</dbReference>
<comment type="similarity">
    <text evidence="2">Belongs to the class-V pyridoxal-phosphate-dependent aminotransferase family. NifS/IscS subfamily.</text>
</comment>
<reference evidence="4" key="1">
    <citation type="submission" date="2020-05" db="EMBL/GenBank/DDBJ databases">
        <authorList>
            <person name="Chiriac C."/>
            <person name="Salcher M."/>
            <person name="Ghai R."/>
            <person name="Kavagutti S V."/>
        </authorList>
    </citation>
    <scope>NUCLEOTIDE SEQUENCE</scope>
</reference>
<dbReference type="Gene3D" id="3.90.1150.10">
    <property type="entry name" value="Aspartate Aminotransferase, domain 1"/>
    <property type="match status" value="1"/>
</dbReference>
<accession>A0A6J6UU37</accession>
<protein>
    <submittedName>
        <fullName evidence="4">Unannotated protein</fullName>
    </submittedName>
</protein>
<evidence type="ECO:0000259" key="3">
    <source>
        <dbReference type="Pfam" id="PF00266"/>
    </source>
</evidence>
<dbReference type="InterPro" id="IPR015424">
    <property type="entry name" value="PyrdxlP-dep_Trfase"/>
</dbReference>
<evidence type="ECO:0000256" key="2">
    <source>
        <dbReference type="ARBA" id="ARBA00006490"/>
    </source>
</evidence>
<evidence type="ECO:0000313" key="4">
    <source>
        <dbReference type="EMBL" id="CAB4762273.1"/>
    </source>
</evidence>
<evidence type="ECO:0000256" key="1">
    <source>
        <dbReference type="ARBA" id="ARBA00001933"/>
    </source>
</evidence>
<feature type="domain" description="Aminotransferase class V" evidence="3">
    <location>
        <begin position="239"/>
        <end position="320"/>
    </location>
</feature>
<dbReference type="SUPFAM" id="SSF53383">
    <property type="entry name" value="PLP-dependent transferases"/>
    <property type="match status" value="1"/>
</dbReference>
<dbReference type="InterPro" id="IPR015422">
    <property type="entry name" value="PyrdxlP-dep_Trfase_small"/>
</dbReference>
<dbReference type="EMBL" id="CAEZZJ010000109">
    <property type="protein sequence ID" value="CAB4762273.1"/>
    <property type="molecule type" value="Genomic_DNA"/>
</dbReference>
<gene>
    <name evidence="4" type="ORF">UFOPK2852_00855</name>
</gene>
<sequence>MALPHVFEASWPDPTKLGADSKSAAILLNEAKETFAGHLKVRSDEISFLGEPSLGFHLGISGLISPDSRLVFSNIDRMEVFAVADFLSPKIPNHQIQVSQTGQADFQVLSPTDVAVLQLCNRETGTIWRQQTLNCEAIFVDATASGVRLPLPENWSTALWDSTSWAGPSGLGILAISKKAKWENPLPHLDNRANPGPTSLPLIVSSALAIDSWVADEKNLADKIGALNLEIRKFISENIPDSDLAPHGADHLISASFLYINAEQLVTVLADKGFAVDSGSACNATNMQPSHVLAALGLLTQGNIRLTIHHATTFEDVKTFLETLKATIEELRK</sequence>
<dbReference type="Pfam" id="PF00266">
    <property type="entry name" value="Aminotran_5"/>
    <property type="match status" value="1"/>
</dbReference>
<dbReference type="AlphaFoldDB" id="A0A6J6UU37"/>